<dbReference type="SUPFAM" id="SSF56425">
    <property type="entry name" value="Succinate dehydrogenase/fumarate reductase flavoprotein, catalytic domain"/>
    <property type="match status" value="1"/>
</dbReference>
<dbReference type="PANTHER" id="PTHR43400:SF10">
    <property type="entry name" value="3-OXOSTEROID 1-DEHYDROGENASE"/>
    <property type="match status" value="1"/>
</dbReference>
<keyword evidence="4" id="KW-0560">Oxidoreductase</keyword>
<dbReference type="SUPFAM" id="SSF51905">
    <property type="entry name" value="FAD/NAD(P)-binding domain"/>
    <property type="match status" value="1"/>
</dbReference>
<dbReference type="GO" id="GO:0008202">
    <property type="term" value="P:steroid metabolic process"/>
    <property type="evidence" value="ECO:0007669"/>
    <property type="project" value="UniProtKB-ARBA"/>
</dbReference>
<dbReference type="RefSeq" id="WP_045548464.1">
    <property type="nucleotide sequence ID" value="NZ_JZDQ02000006.1"/>
</dbReference>
<dbReference type="STRING" id="1844.UG56_005945"/>
<evidence type="ECO:0000256" key="1">
    <source>
        <dbReference type="ARBA" id="ARBA00001974"/>
    </source>
</evidence>
<name>A0A1J4N8S5_9ACTN</name>
<dbReference type="PRINTS" id="PR00411">
    <property type="entry name" value="PNDRDTASEI"/>
</dbReference>
<dbReference type="PRINTS" id="PR00368">
    <property type="entry name" value="FADPNR"/>
</dbReference>
<dbReference type="Gene3D" id="3.50.50.60">
    <property type="entry name" value="FAD/NAD(P)-binding domain"/>
    <property type="match status" value="1"/>
</dbReference>
<dbReference type="AlphaFoldDB" id="A0A1J4N8S5"/>
<gene>
    <name evidence="6" type="ORF">UG56_005945</name>
</gene>
<dbReference type="Gene3D" id="3.90.700.10">
    <property type="entry name" value="Succinate dehydrogenase/fumarate reductase flavoprotein, catalytic domain"/>
    <property type="match status" value="1"/>
</dbReference>
<keyword evidence="7" id="KW-1185">Reference proteome</keyword>
<dbReference type="InterPro" id="IPR050315">
    <property type="entry name" value="FAD-oxidoreductase_2"/>
</dbReference>
<feature type="domain" description="FAD-dependent oxidoreductase 2 FAD-binding" evidence="5">
    <location>
        <begin position="8"/>
        <end position="454"/>
    </location>
</feature>
<keyword evidence="3" id="KW-0274">FAD</keyword>
<dbReference type="PANTHER" id="PTHR43400">
    <property type="entry name" value="FUMARATE REDUCTASE"/>
    <property type="match status" value="1"/>
</dbReference>
<evidence type="ECO:0000256" key="3">
    <source>
        <dbReference type="ARBA" id="ARBA00022827"/>
    </source>
</evidence>
<dbReference type="InterPro" id="IPR027477">
    <property type="entry name" value="Succ_DH/fumarate_Rdtase_cat_sf"/>
</dbReference>
<dbReference type="InterPro" id="IPR036188">
    <property type="entry name" value="FAD/NAD-bd_sf"/>
</dbReference>
<keyword evidence="2" id="KW-0285">Flavoprotein</keyword>
<proteinExistence type="predicted"/>
<evidence type="ECO:0000256" key="2">
    <source>
        <dbReference type="ARBA" id="ARBA00022630"/>
    </source>
</evidence>
<organism evidence="6 7">
    <name type="scientific">Nocardioides luteus</name>
    <dbReference type="NCBI Taxonomy" id="1844"/>
    <lineage>
        <taxon>Bacteria</taxon>
        <taxon>Bacillati</taxon>
        <taxon>Actinomycetota</taxon>
        <taxon>Actinomycetes</taxon>
        <taxon>Propionibacteriales</taxon>
        <taxon>Nocardioidaceae</taxon>
        <taxon>Nocardioides</taxon>
    </lineage>
</organism>
<dbReference type="OrthoDB" id="9813348at2"/>
<sequence length="485" mass="51390">MSEPYDYDLIVVGAGGAGLAAAIAAAQDGARVLLLESETEVGGSTQLSAGLLTAAGTGVQAALGVEDSPARMFQHYMDLNQWRVLPGPVRMFCEESSTIVDWVTDLGVEIPAQISHSAHMPGLSRAGVEDVWRGHVPKDQGYGLVVALDKARARLGVDLALGSRVDDVLIRDGEVAGVVVEDTEITAPSVVIASGGLAADPELVAKYFPETSVAGEALFVVAAPGSRGDHIGIAERHGLSLFGEGWGLLLVTAEFQRYHHWQSGFPPPSRIHVNTDGRRCMDEDAPYAVSPGILKDHGGWVWSVFDESARTALPEGYADWTADRISEEVAKGVVRRAETLEELAGLMEVPAENLAASVERFNEMFRNGRDEDFLRHETLAGKGAGPHLDPIGSGPFYAVRMMPAELVCTHTGLQIDAHTRVVKTDGRVVPGLFAAGEAAGGILGERYVGGGNSVAHALVLGRVAGRESARRAAEINEKQKEAADA</sequence>
<comment type="cofactor">
    <cofactor evidence="1">
        <name>FAD</name>
        <dbReference type="ChEBI" id="CHEBI:57692"/>
    </cofactor>
</comment>
<evidence type="ECO:0000259" key="5">
    <source>
        <dbReference type="Pfam" id="PF00890"/>
    </source>
</evidence>
<dbReference type="Proteomes" id="UP000033772">
    <property type="component" value="Unassembled WGS sequence"/>
</dbReference>
<dbReference type="GO" id="GO:0033765">
    <property type="term" value="F:steroid dehydrogenase activity, acting on the CH-CH group of donors"/>
    <property type="evidence" value="ECO:0007669"/>
    <property type="project" value="UniProtKB-ARBA"/>
</dbReference>
<dbReference type="Pfam" id="PF00890">
    <property type="entry name" value="FAD_binding_2"/>
    <property type="match status" value="1"/>
</dbReference>
<dbReference type="EMBL" id="JZDQ02000006">
    <property type="protein sequence ID" value="OIJ27885.1"/>
    <property type="molecule type" value="Genomic_DNA"/>
</dbReference>
<reference evidence="6" key="1">
    <citation type="submission" date="2016-10" db="EMBL/GenBank/DDBJ databases">
        <title>Draft Genome Sequence of Nocardioides luteus Strain BAFB, an Alkane-Degrading Bacterium Isolated from JP-7 Polluted Soil.</title>
        <authorList>
            <person name="Brown L."/>
            <person name="Ruiz O.N."/>
            <person name="Gunasekera T."/>
        </authorList>
    </citation>
    <scope>NUCLEOTIDE SEQUENCE [LARGE SCALE GENOMIC DNA]</scope>
    <source>
        <strain evidence="6">BAFB</strain>
    </source>
</reference>
<dbReference type="InterPro" id="IPR003953">
    <property type="entry name" value="FAD-dep_OxRdtase_2_FAD-bd"/>
</dbReference>
<evidence type="ECO:0000256" key="4">
    <source>
        <dbReference type="ARBA" id="ARBA00023002"/>
    </source>
</evidence>
<comment type="caution">
    <text evidence="6">The sequence shown here is derived from an EMBL/GenBank/DDBJ whole genome shotgun (WGS) entry which is preliminary data.</text>
</comment>
<accession>A0A1J4N8S5</accession>
<evidence type="ECO:0000313" key="7">
    <source>
        <dbReference type="Proteomes" id="UP000033772"/>
    </source>
</evidence>
<evidence type="ECO:0000313" key="6">
    <source>
        <dbReference type="EMBL" id="OIJ27885.1"/>
    </source>
</evidence>
<protein>
    <submittedName>
        <fullName evidence="6">FAD-binding dehydrogenase</fullName>
    </submittedName>
</protein>